<comment type="caution">
    <text evidence="3">The sequence shown here is derived from an EMBL/GenBank/DDBJ whole genome shotgun (WGS) entry which is preliminary data.</text>
</comment>
<dbReference type="EMBL" id="QCYY01003360">
    <property type="protein sequence ID" value="ROT63883.1"/>
    <property type="molecule type" value="Genomic_DNA"/>
</dbReference>
<dbReference type="Proteomes" id="UP000283509">
    <property type="component" value="Unassembled WGS sequence"/>
</dbReference>
<keyword evidence="2" id="KW-1133">Transmembrane helix</keyword>
<dbReference type="AlphaFoldDB" id="A0A3R7QD92"/>
<feature type="compositionally biased region" description="Low complexity" evidence="1">
    <location>
        <begin position="366"/>
        <end position="380"/>
    </location>
</feature>
<evidence type="ECO:0000256" key="2">
    <source>
        <dbReference type="SAM" id="Phobius"/>
    </source>
</evidence>
<feature type="transmembrane region" description="Helical" evidence="2">
    <location>
        <begin position="181"/>
        <end position="200"/>
    </location>
</feature>
<reference evidence="3 4" key="2">
    <citation type="submission" date="2019-01" db="EMBL/GenBank/DDBJ databases">
        <title>The decoding of complex shrimp genome reveals the adaptation for benthos swimmer, frequently molting mechanism and breeding impact on genome.</title>
        <authorList>
            <person name="Sun Y."/>
            <person name="Gao Y."/>
            <person name="Yu Y."/>
        </authorList>
    </citation>
    <scope>NUCLEOTIDE SEQUENCE [LARGE SCALE GENOMIC DNA]</scope>
    <source>
        <tissue evidence="3">Muscle</tissue>
    </source>
</reference>
<reference evidence="3 4" key="1">
    <citation type="submission" date="2018-04" db="EMBL/GenBank/DDBJ databases">
        <authorList>
            <person name="Zhang X."/>
            <person name="Yuan J."/>
            <person name="Li F."/>
            <person name="Xiang J."/>
        </authorList>
    </citation>
    <scope>NUCLEOTIDE SEQUENCE [LARGE SCALE GENOMIC DNA]</scope>
    <source>
        <tissue evidence="3">Muscle</tissue>
    </source>
</reference>
<accession>A0A3R7QD92</accession>
<feature type="region of interest" description="Disordered" evidence="1">
    <location>
        <begin position="366"/>
        <end position="429"/>
    </location>
</feature>
<evidence type="ECO:0000256" key="1">
    <source>
        <dbReference type="SAM" id="MobiDB-lite"/>
    </source>
</evidence>
<feature type="transmembrane region" description="Helical" evidence="2">
    <location>
        <begin position="271"/>
        <end position="292"/>
    </location>
</feature>
<evidence type="ECO:0000313" key="4">
    <source>
        <dbReference type="Proteomes" id="UP000283509"/>
    </source>
</evidence>
<feature type="transmembrane region" description="Helical" evidence="2">
    <location>
        <begin position="62"/>
        <end position="82"/>
    </location>
</feature>
<keyword evidence="4" id="KW-1185">Reference proteome</keyword>
<name>A0A3R7QD92_PENVA</name>
<proteinExistence type="predicted"/>
<feature type="compositionally biased region" description="Pro residues" evidence="1">
    <location>
        <begin position="381"/>
        <end position="396"/>
    </location>
</feature>
<protein>
    <submittedName>
        <fullName evidence="3">Uncharacterized protein</fullName>
    </submittedName>
</protein>
<organism evidence="3 4">
    <name type="scientific">Penaeus vannamei</name>
    <name type="common">Whiteleg shrimp</name>
    <name type="synonym">Litopenaeus vannamei</name>
    <dbReference type="NCBI Taxonomy" id="6689"/>
    <lineage>
        <taxon>Eukaryota</taxon>
        <taxon>Metazoa</taxon>
        <taxon>Ecdysozoa</taxon>
        <taxon>Arthropoda</taxon>
        <taxon>Crustacea</taxon>
        <taxon>Multicrustacea</taxon>
        <taxon>Malacostraca</taxon>
        <taxon>Eumalacostraca</taxon>
        <taxon>Eucarida</taxon>
        <taxon>Decapoda</taxon>
        <taxon>Dendrobranchiata</taxon>
        <taxon>Penaeoidea</taxon>
        <taxon>Penaeidae</taxon>
        <taxon>Penaeus</taxon>
    </lineage>
</organism>
<gene>
    <name evidence="3" type="ORF">C7M84_018200</name>
</gene>
<sequence>MQEPCTGVSDGASISSLELPLRALLGKRVKVAVTQRGQLRTRRPLFTSFFLSMFFLKRLESIFPFSFVFLSLSLSLSISLSLSHFLSISLSLSPSLSFFHILILVLSHLLSSPYFSLFSLSSSLLLSSLFLPSLPNSPFPSSFCPSPSPSLHPGDPAVWASLASSLPSLAFCVLQHPSLCLFLPNPLLFFCPFLSLSLSYPSFRSPLFLIPSSLLFPGFPSFPLSFSLSLSFPLLSLSLSTPCSAPFPFSFLPLPLPVPSPFSAPLTPSLLLPFLLFLPLPFFLFLSFLLHLPLPLSLAPPFPPHLPLQYPPLPSLSPTPVLAPPFPNLLLPLPLSLAPPFPPTPTSPISSPPLPLPHPSTRAPGSLISSSPFPSLSCSSFPPPPPLQRPPPPSFPPQYSRPRFPNLLAPSSGSIRPALHPRKISNIRK</sequence>
<feature type="transmembrane region" description="Helical" evidence="2">
    <location>
        <begin position="88"/>
        <end position="107"/>
    </location>
</feature>
<feature type="compositionally biased region" description="Basic residues" evidence="1">
    <location>
        <begin position="419"/>
        <end position="429"/>
    </location>
</feature>
<feature type="transmembrane region" description="Helical" evidence="2">
    <location>
        <begin position="206"/>
        <end position="225"/>
    </location>
</feature>
<keyword evidence="2" id="KW-0472">Membrane</keyword>
<keyword evidence="2" id="KW-0812">Transmembrane</keyword>
<evidence type="ECO:0000313" key="3">
    <source>
        <dbReference type="EMBL" id="ROT63883.1"/>
    </source>
</evidence>